<evidence type="ECO:0000313" key="1">
    <source>
        <dbReference type="EMBL" id="ROT34647.1"/>
    </source>
</evidence>
<dbReference type="RefSeq" id="XP_028462453.1">
    <property type="nucleotide sequence ID" value="XM_028614617.1"/>
</dbReference>
<proteinExistence type="predicted"/>
<organism evidence="1 2">
    <name type="scientific">Sodiomyces alkalinus (strain CBS 110278 / VKM F-3762 / F11)</name>
    <name type="common">Alkaliphilic filamentous fungus</name>
    <dbReference type="NCBI Taxonomy" id="1314773"/>
    <lineage>
        <taxon>Eukaryota</taxon>
        <taxon>Fungi</taxon>
        <taxon>Dikarya</taxon>
        <taxon>Ascomycota</taxon>
        <taxon>Pezizomycotina</taxon>
        <taxon>Sordariomycetes</taxon>
        <taxon>Hypocreomycetidae</taxon>
        <taxon>Glomerellales</taxon>
        <taxon>Plectosphaerellaceae</taxon>
        <taxon>Sodiomyces</taxon>
    </lineage>
</organism>
<dbReference type="EMBL" id="ML119066">
    <property type="protein sequence ID" value="ROT34647.1"/>
    <property type="molecule type" value="Genomic_DNA"/>
</dbReference>
<keyword evidence="2" id="KW-1185">Reference proteome</keyword>
<accession>A0A3N2PJE2</accession>
<name>A0A3N2PJE2_SODAK</name>
<evidence type="ECO:0000313" key="2">
    <source>
        <dbReference type="Proteomes" id="UP000272025"/>
    </source>
</evidence>
<dbReference type="AlphaFoldDB" id="A0A3N2PJE2"/>
<dbReference type="GeneID" id="39583095"/>
<sequence length="93" mass="10531">MTFPVPIFQPYLSVGAWLKAGSEPQPSQFIRTHSPGSTKSSPLVYCAPYYVVARVDLRHFFFRAAQPRRERSPVTLTNTDGWYGVLLQRTIDG</sequence>
<gene>
    <name evidence="1" type="ORF">SODALDRAFT_364146</name>
</gene>
<dbReference type="Proteomes" id="UP000272025">
    <property type="component" value="Unassembled WGS sequence"/>
</dbReference>
<protein>
    <submittedName>
        <fullName evidence="1">Uncharacterized protein</fullName>
    </submittedName>
</protein>
<reference evidence="1 2" key="1">
    <citation type="journal article" date="2018" name="Mol. Ecol.">
        <title>The obligate alkalophilic soda-lake fungus Sodiomyces alkalinus has shifted to a protein diet.</title>
        <authorList>
            <person name="Grum-Grzhimaylo A.A."/>
            <person name="Falkoski D.L."/>
            <person name="van den Heuvel J."/>
            <person name="Valero-Jimenez C.A."/>
            <person name="Min B."/>
            <person name="Choi I.G."/>
            <person name="Lipzen A."/>
            <person name="Daum C.G."/>
            <person name="Aanen D.K."/>
            <person name="Tsang A."/>
            <person name="Henrissat B."/>
            <person name="Bilanenko E.N."/>
            <person name="de Vries R.P."/>
            <person name="van Kan J.A.L."/>
            <person name="Grigoriev I.V."/>
            <person name="Debets A.J.M."/>
        </authorList>
    </citation>
    <scope>NUCLEOTIDE SEQUENCE [LARGE SCALE GENOMIC DNA]</scope>
    <source>
        <strain evidence="1 2">F11</strain>
    </source>
</reference>